<dbReference type="OrthoDB" id="9761723at2"/>
<sequence>MKEKNVEVLILGNSHTFFGLNPFYFKKKAINVANKSRKLETDYFILKKNISNFNNIKAIILPISSYTLFTEEITNDEKRLYYHFYELDNYSQGILANSLLLNDSFKELVENAIVRKVNVSLFGWRASKESYKYDLNIIGKRIGNPMNKISRKSIIEKNIIFLEEIIKICSEKNIKLFILLPPYHPDFYKFSNEIYDKFIKSTLKKIDLKKSKIIDGMMFKITEDKYFKNVDHLNENGSTVFSKKVDSIINLIIE</sequence>
<proteinExistence type="predicted"/>
<dbReference type="KEGG" id="phal:H9I45_03425"/>
<evidence type="ECO:0000313" key="2">
    <source>
        <dbReference type="Proteomes" id="UP000516764"/>
    </source>
</evidence>
<name>A0A7L8AHV6_9FLAO</name>
<evidence type="ECO:0008006" key="3">
    <source>
        <dbReference type="Google" id="ProtNLM"/>
    </source>
</evidence>
<protein>
    <recommendedName>
        <fullName evidence="3">SGNH/GDSL hydrolase family protein</fullName>
    </recommendedName>
</protein>
<dbReference type="EMBL" id="CP061813">
    <property type="protein sequence ID" value="QOD61514.1"/>
    <property type="molecule type" value="Genomic_DNA"/>
</dbReference>
<keyword evidence="2" id="KW-1185">Reference proteome</keyword>
<organism evidence="1 2">
    <name type="scientific">Polaribacter haliotis</name>
    <dbReference type="NCBI Taxonomy" id="1888915"/>
    <lineage>
        <taxon>Bacteria</taxon>
        <taxon>Pseudomonadati</taxon>
        <taxon>Bacteroidota</taxon>
        <taxon>Flavobacteriia</taxon>
        <taxon>Flavobacteriales</taxon>
        <taxon>Flavobacteriaceae</taxon>
    </lineage>
</organism>
<dbReference type="Proteomes" id="UP000516764">
    <property type="component" value="Chromosome"/>
</dbReference>
<gene>
    <name evidence="1" type="ORF">H9I45_03425</name>
</gene>
<accession>A0A7L8AHV6</accession>
<dbReference type="RefSeq" id="WP_140422735.1">
    <property type="nucleotide sequence ID" value="NZ_CP061813.1"/>
</dbReference>
<dbReference type="AlphaFoldDB" id="A0A7L8AHV6"/>
<reference evidence="1 2" key="1">
    <citation type="journal article" date="2016" name="Int. J. Syst. Evol. Microbiol.">
        <title>Polaribacter haliotis sp. nov., isolated from the gut of abalone Haliotis discus hannai.</title>
        <authorList>
            <person name="Kim Y.O."/>
            <person name="Park I.S."/>
            <person name="Park S."/>
            <person name="Nam B.H."/>
            <person name="Park J.M."/>
            <person name="Kim D.G."/>
            <person name="Yoon J.H."/>
        </authorList>
    </citation>
    <scope>NUCLEOTIDE SEQUENCE [LARGE SCALE GENOMIC DNA]</scope>
    <source>
        <strain evidence="1 2">KCTC 52418</strain>
    </source>
</reference>
<evidence type="ECO:0000313" key="1">
    <source>
        <dbReference type="EMBL" id="QOD61514.1"/>
    </source>
</evidence>